<organism evidence="4 5">
    <name type="scientific">Stenotrophomonas maltophilia</name>
    <name type="common">Pseudomonas maltophilia</name>
    <name type="synonym">Xanthomonas maltophilia</name>
    <dbReference type="NCBI Taxonomy" id="40324"/>
    <lineage>
        <taxon>Bacteria</taxon>
        <taxon>Pseudomonadati</taxon>
        <taxon>Pseudomonadota</taxon>
        <taxon>Gammaproteobacteria</taxon>
        <taxon>Lysobacterales</taxon>
        <taxon>Lysobacteraceae</taxon>
        <taxon>Stenotrophomonas</taxon>
        <taxon>Stenotrophomonas maltophilia group</taxon>
    </lineage>
</organism>
<feature type="domain" description="Smf/DprA SLOG" evidence="2">
    <location>
        <begin position="81"/>
        <end position="287"/>
    </location>
</feature>
<dbReference type="Gene3D" id="1.10.10.10">
    <property type="entry name" value="Winged helix-like DNA-binding domain superfamily/Winged helix DNA-binding domain"/>
    <property type="match status" value="1"/>
</dbReference>
<dbReference type="Pfam" id="PF17782">
    <property type="entry name" value="WHD_DprA"/>
    <property type="match status" value="1"/>
</dbReference>
<dbReference type="AlphaFoldDB" id="A0A246HMM9"/>
<dbReference type="SUPFAM" id="SSF102405">
    <property type="entry name" value="MCP/YpsA-like"/>
    <property type="match status" value="1"/>
</dbReference>
<reference evidence="4 5" key="1">
    <citation type="submission" date="2017-06" db="EMBL/GenBank/DDBJ databases">
        <authorList>
            <person name="Kim H.J."/>
            <person name="Triplett B.A."/>
        </authorList>
    </citation>
    <scope>NUCLEOTIDE SEQUENCE [LARGE SCALE GENOMIC DNA]</scope>
    <source>
        <strain evidence="4 5">13146</strain>
    </source>
</reference>
<comment type="caution">
    <text evidence="4">The sequence shown here is derived from an EMBL/GenBank/DDBJ whole genome shotgun (WGS) entry which is preliminary data.</text>
</comment>
<evidence type="ECO:0000256" key="1">
    <source>
        <dbReference type="ARBA" id="ARBA00006525"/>
    </source>
</evidence>
<dbReference type="InterPro" id="IPR041614">
    <property type="entry name" value="DprA_WH"/>
</dbReference>
<evidence type="ECO:0000259" key="3">
    <source>
        <dbReference type="Pfam" id="PF17782"/>
    </source>
</evidence>
<dbReference type="InterPro" id="IPR057666">
    <property type="entry name" value="DrpA_SLOG"/>
</dbReference>
<gene>
    <name evidence="4" type="primary">dprA</name>
    <name evidence="4" type="ORF">CEE60_09825</name>
</gene>
<dbReference type="Gene3D" id="3.40.50.450">
    <property type="match status" value="1"/>
</dbReference>
<accession>A0A246HMM9</accession>
<dbReference type="PANTHER" id="PTHR43022">
    <property type="entry name" value="PROTEIN SMF"/>
    <property type="match status" value="1"/>
</dbReference>
<dbReference type="PANTHER" id="PTHR43022:SF1">
    <property type="entry name" value="PROTEIN SMF"/>
    <property type="match status" value="1"/>
</dbReference>
<dbReference type="Pfam" id="PF02481">
    <property type="entry name" value="DNA_processg_A"/>
    <property type="match status" value="1"/>
</dbReference>
<feature type="domain" description="DprA winged helix" evidence="3">
    <location>
        <begin position="314"/>
        <end position="373"/>
    </location>
</feature>
<protein>
    <submittedName>
        <fullName evidence="4">DNA-protecting protein DprA</fullName>
    </submittedName>
</protein>
<dbReference type="OrthoDB" id="9785707at2"/>
<evidence type="ECO:0000313" key="4">
    <source>
        <dbReference type="EMBL" id="OWQ53954.1"/>
    </source>
</evidence>
<proteinExistence type="inferred from homology"/>
<dbReference type="Proteomes" id="UP000198157">
    <property type="component" value="Unassembled WGS sequence"/>
</dbReference>
<evidence type="ECO:0000313" key="5">
    <source>
        <dbReference type="Proteomes" id="UP000198157"/>
    </source>
</evidence>
<dbReference type="InterPro" id="IPR003488">
    <property type="entry name" value="DprA"/>
</dbReference>
<evidence type="ECO:0000259" key="2">
    <source>
        <dbReference type="Pfam" id="PF02481"/>
    </source>
</evidence>
<dbReference type="GO" id="GO:0009294">
    <property type="term" value="P:DNA-mediated transformation"/>
    <property type="evidence" value="ECO:0007669"/>
    <property type="project" value="InterPro"/>
</dbReference>
<comment type="similarity">
    <text evidence="1">Belongs to the DprA/Smf family.</text>
</comment>
<name>A0A246HMM9_STEMA</name>
<dbReference type="NCBIfam" id="TIGR00732">
    <property type="entry name" value="dprA"/>
    <property type="match status" value="1"/>
</dbReference>
<dbReference type="InterPro" id="IPR036388">
    <property type="entry name" value="WH-like_DNA-bd_sf"/>
</dbReference>
<dbReference type="EMBL" id="NIVS01000020">
    <property type="protein sequence ID" value="OWQ53954.1"/>
    <property type="molecule type" value="Genomic_DNA"/>
</dbReference>
<sequence>MPIPCLASSTALLTLVLAGGALPPRLRLLRQFTDAAAALRAGPSAWRAAGCTPAQRARLALPDEGYLAHGLAWLADERHHLLALTDPDYPALLAQIEEPPVALFVDGNPARLWHPAVAVVGSRSPTASGREHAHAFGTALAGDGWSVISGLATGVDAQAHEGALQIAGGMTVAVVATGLDQTYPPRHAALHERIARTGAVVSEYAPGMPATQAHFPARNRIVAGLSLGTLVIEAAERSGALITARCAAEAGREVFALPGSIRNPRARGCHRLIRQGAALVEAPAEVTAGVAALAQTLAGALRTRLDAPTEQARPAPERAPSYTDPDYQCLWKALDHDPTGMDSLIQRSGLTAAQLSAMLLVMELDGKVMAAHGRYCRKP</sequence>